<gene>
    <name evidence="2" type="ORF">D1781_04130</name>
</gene>
<dbReference type="GO" id="GO:0008757">
    <property type="term" value="F:S-adenosylmethionine-dependent methyltransferase activity"/>
    <property type="evidence" value="ECO:0007669"/>
    <property type="project" value="InterPro"/>
</dbReference>
<evidence type="ECO:0000313" key="3">
    <source>
        <dbReference type="Proteomes" id="UP000265742"/>
    </source>
</evidence>
<dbReference type="Proteomes" id="UP000265742">
    <property type="component" value="Unassembled WGS sequence"/>
</dbReference>
<proteinExistence type="predicted"/>
<organism evidence="2 3">
    <name type="scientific">Amnibacterium setariae</name>
    <dbReference type="NCBI Taxonomy" id="2306585"/>
    <lineage>
        <taxon>Bacteria</taxon>
        <taxon>Bacillati</taxon>
        <taxon>Actinomycetota</taxon>
        <taxon>Actinomycetes</taxon>
        <taxon>Micrococcales</taxon>
        <taxon>Microbacteriaceae</taxon>
        <taxon>Amnibacterium</taxon>
    </lineage>
</organism>
<keyword evidence="2" id="KW-0489">Methyltransferase</keyword>
<accession>A0A3A1U2H6</accession>
<dbReference type="Gene3D" id="3.40.50.150">
    <property type="entry name" value="Vaccinia Virus protein VP39"/>
    <property type="match status" value="1"/>
</dbReference>
<protein>
    <submittedName>
        <fullName evidence="2">Class I SAM-dependent methyltransferase</fullName>
    </submittedName>
</protein>
<reference evidence="3" key="1">
    <citation type="submission" date="2018-09" db="EMBL/GenBank/DDBJ databases">
        <authorList>
            <person name="Kim I."/>
        </authorList>
    </citation>
    <scope>NUCLEOTIDE SEQUENCE [LARGE SCALE GENOMIC DNA]</scope>
    <source>
        <strain evidence="3">DD4a</strain>
    </source>
</reference>
<dbReference type="InterPro" id="IPR029063">
    <property type="entry name" value="SAM-dependent_MTases_sf"/>
</dbReference>
<dbReference type="SUPFAM" id="SSF53335">
    <property type="entry name" value="S-adenosyl-L-methionine-dependent methyltransferases"/>
    <property type="match status" value="1"/>
</dbReference>
<keyword evidence="2" id="KW-0808">Transferase</keyword>
<evidence type="ECO:0000259" key="1">
    <source>
        <dbReference type="Pfam" id="PF08241"/>
    </source>
</evidence>
<evidence type="ECO:0000313" key="2">
    <source>
        <dbReference type="EMBL" id="RIX30612.1"/>
    </source>
</evidence>
<comment type="caution">
    <text evidence="2">The sequence shown here is derived from an EMBL/GenBank/DDBJ whole genome shotgun (WGS) entry which is preliminary data.</text>
</comment>
<feature type="domain" description="Methyltransferase type 11" evidence="1">
    <location>
        <begin position="50"/>
        <end position="140"/>
    </location>
</feature>
<dbReference type="GO" id="GO:0032259">
    <property type="term" value="P:methylation"/>
    <property type="evidence" value="ECO:0007669"/>
    <property type="project" value="UniProtKB-KW"/>
</dbReference>
<keyword evidence="3" id="KW-1185">Reference proteome</keyword>
<dbReference type="OrthoDB" id="9795634at2"/>
<dbReference type="PANTHER" id="PTHR42912">
    <property type="entry name" value="METHYLTRANSFERASE"/>
    <property type="match status" value="1"/>
</dbReference>
<name>A0A3A1U2H6_9MICO</name>
<dbReference type="CDD" id="cd02440">
    <property type="entry name" value="AdoMet_MTases"/>
    <property type="match status" value="1"/>
</dbReference>
<dbReference type="EMBL" id="QXTG01000001">
    <property type="protein sequence ID" value="RIX30612.1"/>
    <property type="molecule type" value="Genomic_DNA"/>
</dbReference>
<dbReference type="InterPro" id="IPR013216">
    <property type="entry name" value="Methyltransf_11"/>
</dbReference>
<sequence length="255" mass="25991">MRIREHGAVSEDDAWSTVAAEWAATWGAAAAPAHAALLDATVVGAGARLLDVGCGSGELLRIAADRGALVAGCDPAPGMLALARRAAPEAALREAGVEDLPWPDGSFDVVTAVNALHLADDEEGALAELRRVLVPGGRIAVASWAEHAANDLDAIEAAVAEADGDDPSPDLPERLPGGLEALLAANGLAVEASGIVEAPWAAADDAALVSAVLLGEDAATLEELGPVVVAAAAPFRFPNGEYRLLNRFRWAVARA</sequence>
<dbReference type="Pfam" id="PF08241">
    <property type="entry name" value="Methyltransf_11"/>
    <property type="match status" value="1"/>
</dbReference>
<dbReference type="InterPro" id="IPR050508">
    <property type="entry name" value="Methyltransf_Superfamily"/>
</dbReference>
<dbReference type="AlphaFoldDB" id="A0A3A1U2H6"/>